<evidence type="ECO:0000313" key="1">
    <source>
        <dbReference type="EMBL" id="OPJ84380.1"/>
    </source>
</evidence>
<dbReference type="AlphaFoldDB" id="A0A1V4KIS7"/>
<keyword evidence="2" id="KW-1185">Reference proteome</keyword>
<comment type="caution">
    <text evidence="1">The sequence shown here is derived from an EMBL/GenBank/DDBJ whole genome shotgun (WGS) entry which is preliminary data.</text>
</comment>
<protein>
    <submittedName>
        <fullName evidence="1">Uncharacterized protein</fullName>
    </submittedName>
</protein>
<name>A0A1V4KIS7_PATFA</name>
<sequence>MEKGECAFSRCKVSCQVKPWSAETSGAQRCCGGLEEPVRGSARSGRVGKDSLASSYIEGCAVFLSPPFLLEEKHLFLRALIPYGSSTLDEDDADI</sequence>
<gene>
    <name evidence="1" type="ORF">AV530_015814</name>
</gene>
<organism evidence="1 2">
    <name type="scientific">Patagioenas fasciata monilis</name>
    <dbReference type="NCBI Taxonomy" id="372326"/>
    <lineage>
        <taxon>Eukaryota</taxon>
        <taxon>Metazoa</taxon>
        <taxon>Chordata</taxon>
        <taxon>Craniata</taxon>
        <taxon>Vertebrata</taxon>
        <taxon>Euteleostomi</taxon>
        <taxon>Archelosauria</taxon>
        <taxon>Archosauria</taxon>
        <taxon>Dinosauria</taxon>
        <taxon>Saurischia</taxon>
        <taxon>Theropoda</taxon>
        <taxon>Coelurosauria</taxon>
        <taxon>Aves</taxon>
        <taxon>Neognathae</taxon>
        <taxon>Neoaves</taxon>
        <taxon>Columbimorphae</taxon>
        <taxon>Columbiformes</taxon>
        <taxon>Columbidae</taxon>
        <taxon>Patagioenas</taxon>
    </lineage>
</organism>
<dbReference type="Proteomes" id="UP000190648">
    <property type="component" value="Unassembled WGS sequence"/>
</dbReference>
<evidence type="ECO:0000313" key="2">
    <source>
        <dbReference type="Proteomes" id="UP000190648"/>
    </source>
</evidence>
<reference evidence="1 2" key="1">
    <citation type="submission" date="2016-02" db="EMBL/GenBank/DDBJ databases">
        <title>Band-tailed pigeon sequencing and assembly.</title>
        <authorList>
            <person name="Soares A.E."/>
            <person name="Novak B.J."/>
            <person name="Rice E.S."/>
            <person name="O'Connell B."/>
            <person name="Chang D."/>
            <person name="Weber S."/>
            <person name="Shapiro B."/>
        </authorList>
    </citation>
    <scope>NUCLEOTIDE SEQUENCE [LARGE SCALE GENOMIC DNA]</scope>
    <source>
        <strain evidence="1">BTP2013</strain>
        <tissue evidence="1">Blood</tissue>
    </source>
</reference>
<dbReference type="EMBL" id="LSYS01003057">
    <property type="protein sequence ID" value="OPJ84380.1"/>
    <property type="molecule type" value="Genomic_DNA"/>
</dbReference>
<proteinExistence type="predicted"/>
<accession>A0A1V4KIS7</accession>